<evidence type="ECO:0000313" key="5">
    <source>
        <dbReference type="EMBL" id="KZD20739.1"/>
    </source>
</evidence>
<dbReference type="Gene3D" id="3.30.1150.10">
    <property type="match status" value="1"/>
</dbReference>
<organism evidence="5 6">
    <name type="scientific">Tardiphaga robiniae</name>
    <dbReference type="NCBI Taxonomy" id="943830"/>
    <lineage>
        <taxon>Bacteria</taxon>
        <taxon>Pseudomonadati</taxon>
        <taxon>Pseudomonadota</taxon>
        <taxon>Alphaproteobacteria</taxon>
        <taxon>Hyphomicrobiales</taxon>
        <taxon>Nitrobacteraceae</taxon>
        <taxon>Tardiphaga</taxon>
    </lineage>
</organism>
<dbReference type="InterPro" id="IPR006260">
    <property type="entry name" value="TonB/TolA_C"/>
</dbReference>
<dbReference type="GO" id="GO:0016020">
    <property type="term" value="C:membrane"/>
    <property type="evidence" value="ECO:0007669"/>
    <property type="project" value="UniProtKB-SubCell"/>
</dbReference>
<dbReference type="Proteomes" id="UP000076574">
    <property type="component" value="Unassembled WGS sequence"/>
</dbReference>
<keyword evidence="3" id="KW-1133">Transmembrane helix</keyword>
<evidence type="ECO:0008006" key="7">
    <source>
        <dbReference type="Google" id="ProtNLM"/>
    </source>
</evidence>
<comment type="caution">
    <text evidence="5">The sequence shown here is derived from an EMBL/GenBank/DDBJ whole genome shotgun (WGS) entry which is preliminary data.</text>
</comment>
<dbReference type="STRING" id="943830.A4A58_18630"/>
<dbReference type="Pfam" id="PF13103">
    <property type="entry name" value="TonB_2"/>
    <property type="match status" value="1"/>
</dbReference>
<keyword evidence="2" id="KW-0812">Transmembrane</keyword>
<dbReference type="EMBL" id="LVYV01000055">
    <property type="protein sequence ID" value="KZD20739.1"/>
    <property type="molecule type" value="Genomic_DNA"/>
</dbReference>
<evidence type="ECO:0000256" key="3">
    <source>
        <dbReference type="ARBA" id="ARBA00022989"/>
    </source>
</evidence>
<sequence length="101" mass="10981">MQAWKQRTNARIARAANRLADGAPHAHIVVGFVVNRSGRIIEMGIVQSSGNPYIDGAALAVIRMAGPFSPLPSSYTGQILPLVQAINFVHRQPDRPARRGR</sequence>
<accession>A0A163XCX1</accession>
<dbReference type="AlphaFoldDB" id="A0A163XCX1"/>
<keyword evidence="4" id="KW-0472">Membrane</keyword>
<comment type="subcellular location">
    <subcellularLocation>
        <location evidence="1">Membrane</location>
        <topology evidence="1">Single-pass membrane protein</topology>
    </subcellularLocation>
</comment>
<protein>
    <recommendedName>
        <fullName evidence="7">TonB C-terminal domain-containing protein</fullName>
    </recommendedName>
</protein>
<dbReference type="RefSeq" id="WP_068738440.1">
    <property type="nucleotide sequence ID" value="NZ_LVYV01000055.1"/>
</dbReference>
<gene>
    <name evidence="5" type="ORF">A4A58_18630</name>
</gene>
<evidence type="ECO:0000256" key="4">
    <source>
        <dbReference type="ARBA" id="ARBA00023136"/>
    </source>
</evidence>
<reference evidence="5 6" key="1">
    <citation type="submission" date="2016-03" db="EMBL/GenBank/DDBJ databases">
        <title>Microsymbionts genomes from the relict species Vavilovia formosa (Stev.) Fed.</title>
        <authorList>
            <person name="Kopat V."/>
            <person name="Chirak E."/>
            <person name="Kimeklis A."/>
            <person name="Andronov E."/>
        </authorList>
    </citation>
    <scope>NUCLEOTIDE SEQUENCE [LARGE SCALE GENOMIC DNA]</scope>
    <source>
        <strain evidence="5 6">Vaf07</strain>
    </source>
</reference>
<evidence type="ECO:0000313" key="6">
    <source>
        <dbReference type="Proteomes" id="UP000076574"/>
    </source>
</evidence>
<keyword evidence="6" id="KW-1185">Reference proteome</keyword>
<evidence type="ECO:0000256" key="2">
    <source>
        <dbReference type="ARBA" id="ARBA00022692"/>
    </source>
</evidence>
<dbReference type="OrthoDB" id="8481221at2"/>
<proteinExistence type="predicted"/>
<dbReference type="SUPFAM" id="SSF74653">
    <property type="entry name" value="TolA/TonB C-terminal domain"/>
    <property type="match status" value="1"/>
</dbReference>
<dbReference type="NCBIfam" id="TIGR01352">
    <property type="entry name" value="tonB_Cterm"/>
    <property type="match status" value="1"/>
</dbReference>
<evidence type="ECO:0000256" key="1">
    <source>
        <dbReference type="ARBA" id="ARBA00004167"/>
    </source>
</evidence>
<name>A0A163XCX1_9BRAD</name>